<dbReference type="EMBL" id="CM055103">
    <property type="protein sequence ID" value="KAJ7535616.1"/>
    <property type="molecule type" value="Genomic_DNA"/>
</dbReference>
<protein>
    <submittedName>
        <fullName evidence="1">Uncharacterized protein</fullName>
    </submittedName>
</protein>
<evidence type="ECO:0000313" key="1">
    <source>
        <dbReference type="EMBL" id="KAJ7535616.1"/>
    </source>
</evidence>
<gene>
    <name evidence="1" type="ORF">O6H91_12G040500</name>
</gene>
<proteinExistence type="predicted"/>
<comment type="caution">
    <text evidence="1">The sequence shown here is derived from an EMBL/GenBank/DDBJ whole genome shotgun (WGS) entry which is preliminary data.</text>
</comment>
<reference evidence="2" key="1">
    <citation type="journal article" date="2024" name="Proc. Natl. Acad. Sci. U.S.A.">
        <title>Extraordinary preservation of gene collinearity over three hundred million years revealed in homosporous lycophytes.</title>
        <authorList>
            <person name="Li C."/>
            <person name="Wickell D."/>
            <person name="Kuo L.Y."/>
            <person name="Chen X."/>
            <person name="Nie B."/>
            <person name="Liao X."/>
            <person name="Peng D."/>
            <person name="Ji J."/>
            <person name="Jenkins J."/>
            <person name="Williams M."/>
            <person name="Shu S."/>
            <person name="Plott C."/>
            <person name="Barry K."/>
            <person name="Rajasekar S."/>
            <person name="Grimwood J."/>
            <person name="Han X."/>
            <person name="Sun S."/>
            <person name="Hou Z."/>
            <person name="He W."/>
            <person name="Dai G."/>
            <person name="Sun C."/>
            <person name="Schmutz J."/>
            <person name="Leebens-Mack J.H."/>
            <person name="Li F.W."/>
            <person name="Wang L."/>
        </authorList>
    </citation>
    <scope>NUCLEOTIDE SEQUENCE [LARGE SCALE GENOMIC DNA]</scope>
    <source>
        <strain evidence="2">cv. PW_Plant_1</strain>
    </source>
</reference>
<evidence type="ECO:0000313" key="2">
    <source>
        <dbReference type="Proteomes" id="UP001162992"/>
    </source>
</evidence>
<dbReference type="Proteomes" id="UP001162992">
    <property type="component" value="Chromosome 12"/>
</dbReference>
<sequence length="302" mass="34159">MQLLLDHKEKAGQAKASFRSSMATTFHQLLRSTGRRRRNIYARVGTGSRSSSRRWDHPPAYSEGSFCSKGSLQQAALFHSFSIYPTSLSQIAGAFLSKRGAGPFSLKGLHYDSTSPISEMYQWHSPQEHHKATLQVAGFLQASFHPSRNCTKSFVHHIANSALESELELPIEETARPQVLKTKKLTKTAKHIMEILDREAVETARKTKEIPDVQPGDIVQLRVEVPENKRRVSLLKGIVIARRNSGINTTFRIRRVLAGVGVEMVFPLYSPNIKEIKVLEKRKVRRAKLFYLRQKIARMSSV</sequence>
<accession>A0ACC2C0P8</accession>
<keyword evidence="2" id="KW-1185">Reference proteome</keyword>
<name>A0ACC2C0P8_DIPCM</name>
<organism evidence="1 2">
    <name type="scientific">Diphasiastrum complanatum</name>
    <name type="common">Issler's clubmoss</name>
    <name type="synonym">Lycopodium complanatum</name>
    <dbReference type="NCBI Taxonomy" id="34168"/>
    <lineage>
        <taxon>Eukaryota</taxon>
        <taxon>Viridiplantae</taxon>
        <taxon>Streptophyta</taxon>
        <taxon>Embryophyta</taxon>
        <taxon>Tracheophyta</taxon>
        <taxon>Lycopodiopsida</taxon>
        <taxon>Lycopodiales</taxon>
        <taxon>Lycopodiaceae</taxon>
        <taxon>Lycopodioideae</taxon>
        <taxon>Diphasiastrum</taxon>
    </lineage>
</organism>